<organism evidence="1 2">
    <name type="scientific">Rhodospirillum centenum (strain ATCC 51521 / SW)</name>
    <dbReference type="NCBI Taxonomy" id="414684"/>
    <lineage>
        <taxon>Bacteria</taxon>
        <taxon>Pseudomonadati</taxon>
        <taxon>Pseudomonadota</taxon>
        <taxon>Alphaproteobacteria</taxon>
        <taxon>Rhodospirillales</taxon>
        <taxon>Rhodospirillaceae</taxon>
        <taxon>Rhodospirillum</taxon>
    </lineage>
</organism>
<dbReference type="Proteomes" id="UP000001591">
    <property type="component" value="Chromosome"/>
</dbReference>
<evidence type="ECO:0000313" key="1">
    <source>
        <dbReference type="EMBL" id="ACI99833.1"/>
    </source>
</evidence>
<proteinExistence type="predicted"/>
<reference evidence="1 2" key="1">
    <citation type="journal article" date="2010" name="BMC Genomics">
        <title>Metabolic flexibility revealed in the genome of the cyst-forming alpha-1 proteobacterium Rhodospirillum centenum.</title>
        <authorList>
            <person name="Lu Y.K."/>
            <person name="Marden J."/>
            <person name="Han M."/>
            <person name="Swingley W.D."/>
            <person name="Mastrian S.D."/>
            <person name="Chowdhury S.R."/>
            <person name="Hao J."/>
            <person name="Helmy T."/>
            <person name="Kim S."/>
            <person name="Kurdoglu A.A."/>
            <person name="Matthies H.J."/>
            <person name="Rollo D."/>
            <person name="Stothard P."/>
            <person name="Blankenship R.E."/>
            <person name="Bauer C.E."/>
            <person name="Touchman J.W."/>
        </authorList>
    </citation>
    <scope>NUCLEOTIDE SEQUENCE [LARGE SCALE GENOMIC DNA]</scope>
    <source>
        <strain evidence="2">ATCC 51521 / SW</strain>
    </source>
</reference>
<gene>
    <name evidence="1" type="ordered locus">RC1_2450</name>
</gene>
<accession>B6IUK8</accession>
<protein>
    <submittedName>
        <fullName evidence="1">Uncharacterized protein</fullName>
    </submittedName>
</protein>
<evidence type="ECO:0000313" key="2">
    <source>
        <dbReference type="Proteomes" id="UP000001591"/>
    </source>
</evidence>
<dbReference type="EMBL" id="CP000613">
    <property type="protein sequence ID" value="ACI99833.1"/>
    <property type="molecule type" value="Genomic_DNA"/>
</dbReference>
<name>B6IUK8_RHOCS</name>
<dbReference type="HOGENOM" id="CLU_3332230_0_0_5"/>
<sequence length="38" mass="4132">MCPGLRDLIRQCEQVAPVMWRHAAESPAPGGNGRTVRA</sequence>
<dbReference type="KEGG" id="rce:RC1_2450"/>
<dbReference type="AlphaFoldDB" id="B6IUK8"/>
<keyword evidence="2" id="KW-1185">Reference proteome</keyword>